<evidence type="ECO:0000256" key="1">
    <source>
        <dbReference type="SAM" id="MobiDB-lite"/>
    </source>
</evidence>
<feature type="compositionally biased region" description="Acidic residues" evidence="1">
    <location>
        <begin position="77"/>
        <end position="95"/>
    </location>
</feature>
<accession>A0A8J4VGL5</accession>
<dbReference type="Proteomes" id="UP000737018">
    <property type="component" value="Unassembled WGS sequence"/>
</dbReference>
<dbReference type="AlphaFoldDB" id="A0A8J4VGL5"/>
<proteinExistence type="predicted"/>
<gene>
    <name evidence="2" type="ORF">CMV_025729</name>
</gene>
<name>A0A8J4VGL5_9ROSI</name>
<comment type="caution">
    <text evidence="2">The sequence shown here is derived from an EMBL/GenBank/DDBJ whole genome shotgun (WGS) entry which is preliminary data.</text>
</comment>
<sequence length="148" mass="17005">MELALLHTYPTLPSNTHYSHFYKVLTAPFNNKTVFPHSAKNPLFQFQFQARNFSRNGNNHSLILSEKELSELQIDEHEYETEEDAETTSYSDDDSTFLSLSEKPDRNMALLDDYEMEELDFASNANHRSGLSLSIPILLGLLCFLILL</sequence>
<organism evidence="2 3">
    <name type="scientific">Castanea mollissima</name>
    <name type="common">Chinese chestnut</name>
    <dbReference type="NCBI Taxonomy" id="60419"/>
    <lineage>
        <taxon>Eukaryota</taxon>
        <taxon>Viridiplantae</taxon>
        <taxon>Streptophyta</taxon>
        <taxon>Embryophyta</taxon>
        <taxon>Tracheophyta</taxon>
        <taxon>Spermatophyta</taxon>
        <taxon>Magnoliopsida</taxon>
        <taxon>eudicotyledons</taxon>
        <taxon>Gunneridae</taxon>
        <taxon>Pentapetalae</taxon>
        <taxon>rosids</taxon>
        <taxon>fabids</taxon>
        <taxon>Fagales</taxon>
        <taxon>Fagaceae</taxon>
        <taxon>Castanea</taxon>
    </lineage>
</organism>
<feature type="region of interest" description="Disordered" evidence="1">
    <location>
        <begin position="74"/>
        <end position="96"/>
    </location>
</feature>
<evidence type="ECO:0000313" key="2">
    <source>
        <dbReference type="EMBL" id="KAF3948251.1"/>
    </source>
</evidence>
<keyword evidence="3" id="KW-1185">Reference proteome</keyword>
<evidence type="ECO:0000313" key="3">
    <source>
        <dbReference type="Proteomes" id="UP000737018"/>
    </source>
</evidence>
<protein>
    <submittedName>
        <fullName evidence="2">Uncharacterized protein</fullName>
    </submittedName>
</protein>
<reference evidence="2" key="1">
    <citation type="submission" date="2020-03" db="EMBL/GenBank/DDBJ databases">
        <title>Castanea mollissima Vanexum genome sequencing.</title>
        <authorList>
            <person name="Staton M."/>
        </authorList>
    </citation>
    <scope>NUCLEOTIDE SEQUENCE</scope>
    <source>
        <tissue evidence="2">Leaf</tissue>
    </source>
</reference>
<dbReference type="EMBL" id="JRKL02006996">
    <property type="protein sequence ID" value="KAF3948251.1"/>
    <property type="molecule type" value="Genomic_DNA"/>
</dbReference>